<sequence length="390" mass="44649">MINSYPLYQVGGSLASDAPSYVERQADVQLYNALKRGEFCYVMAPRQMGKSSLSVRIRHQLEQEGIRCSTIDMTRIGSETITPTQWYKGVVAELVRGLKLFGDFNLQSWWHQEEYLSLLQRLSNFLEDILLAKFNTEQIVIFIDEIDTIINLPFPVDDFFALIRFCYNQRAINPEYKRIVFAVFGVAKPRDLMTGKKRTPFNIGKAIELNGFEFHQAYPLAKGLEQTGGNPKTILKEILAWTGGQPFLTQKLCQLVVDSVRVGLTIAPSNEASWIKRIVHTGIIDNWKSQDEPEHLRSISARLLGNKYYADKLLRLYQQILAGDDVPMDNSEQCNELLLSGLVLNKQGWLRVNNPIYKAIFNPEWVTKQLENLRAYPRKLPSSRVSMAYC</sequence>
<dbReference type="Gene3D" id="3.40.50.300">
    <property type="entry name" value="P-loop containing nucleotide triphosphate hydrolases"/>
    <property type="match status" value="1"/>
</dbReference>
<gene>
    <name evidence="1" type="ORF">BJP34_27785</name>
</gene>
<dbReference type="AlphaFoldDB" id="A0A1D8TYU4"/>
<name>A0A1D8TYU4_9CYAN</name>
<dbReference type="STRING" id="1458985.BJP34_27785"/>
<evidence type="ECO:0000313" key="1">
    <source>
        <dbReference type="EMBL" id="AOX02735.1"/>
    </source>
</evidence>
<dbReference type="KEGG" id="mpro:BJP34_27785"/>
<accession>A0A1D8TYU4</accession>
<dbReference type="Pfam" id="PF14516">
    <property type="entry name" value="AAA_35"/>
    <property type="match status" value="1"/>
</dbReference>
<dbReference type="Proteomes" id="UP000177870">
    <property type="component" value="Chromosome"/>
</dbReference>
<reference evidence="2" key="1">
    <citation type="submission" date="2016-10" db="EMBL/GenBank/DDBJ databases">
        <title>Comparative genomics uncovers the prolific and rare metabolic potential of the cyanobacterial genus Moorea.</title>
        <authorList>
            <person name="Leao T."/>
            <person name="Castelao G."/>
            <person name="Korobeynikov A."/>
            <person name="Monroe E.A."/>
            <person name="Podell S."/>
            <person name="Glukhov E."/>
            <person name="Allen E."/>
            <person name="Gerwick W.H."/>
            <person name="Gerwick L."/>
        </authorList>
    </citation>
    <scope>NUCLEOTIDE SEQUENCE [LARGE SCALE GENOMIC DNA]</scope>
    <source>
        <strain evidence="2">PAL-8-15-08-1</strain>
    </source>
</reference>
<dbReference type="RefSeq" id="WP_070395136.1">
    <property type="nucleotide sequence ID" value="NZ_CP017599.1"/>
</dbReference>
<evidence type="ECO:0000313" key="2">
    <source>
        <dbReference type="Proteomes" id="UP000177870"/>
    </source>
</evidence>
<dbReference type="EMBL" id="CP017599">
    <property type="protein sequence ID" value="AOX02735.1"/>
    <property type="molecule type" value="Genomic_DNA"/>
</dbReference>
<organism evidence="1 2">
    <name type="scientific">Moorena producens PAL-8-15-08-1</name>
    <dbReference type="NCBI Taxonomy" id="1458985"/>
    <lineage>
        <taxon>Bacteria</taxon>
        <taxon>Bacillati</taxon>
        <taxon>Cyanobacteriota</taxon>
        <taxon>Cyanophyceae</taxon>
        <taxon>Coleofasciculales</taxon>
        <taxon>Coleofasciculaceae</taxon>
        <taxon>Moorena</taxon>
    </lineage>
</organism>
<proteinExistence type="predicted"/>
<dbReference type="SUPFAM" id="SSF52540">
    <property type="entry name" value="P-loop containing nucleoside triphosphate hydrolases"/>
    <property type="match status" value="1"/>
</dbReference>
<dbReference type="InterPro" id="IPR027417">
    <property type="entry name" value="P-loop_NTPase"/>
</dbReference>
<evidence type="ECO:0008006" key="3">
    <source>
        <dbReference type="Google" id="ProtNLM"/>
    </source>
</evidence>
<protein>
    <recommendedName>
        <fullName evidence="3">AAA family ATPase</fullName>
    </recommendedName>
</protein>